<accession>A0ABX2PY55</accession>
<evidence type="ECO:0000313" key="3">
    <source>
        <dbReference type="Proteomes" id="UP000626554"/>
    </source>
</evidence>
<evidence type="ECO:0000259" key="1">
    <source>
        <dbReference type="Pfam" id="PF03544"/>
    </source>
</evidence>
<dbReference type="Pfam" id="PF03544">
    <property type="entry name" value="TonB_C"/>
    <property type="match status" value="1"/>
</dbReference>
<organism evidence="2 3">
    <name type="scientific">Hymenobacter terrestris</name>
    <dbReference type="NCBI Taxonomy" id="2748310"/>
    <lineage>
        <taxon>Bacteria</taxon>
        <taxon>Pseudomonadati</taxon>
        <taxon>Bacteroidota</taxon>
        <taxon>Cytophagia</taxon>
        <taxon>Cytophagales</taxon>
        <taxon>Hymenobacteraceae</taxon>
        <taxon>Hymenobacter</taxon>
    </lineage>
</organism>
<sequence>MVQFTVLASGALSGIGVVPVRGLNPAYDAAAVAAVSRSNTFTPGKRGGQPVDMVLTVPMEFK</sequence>
<dbReference type="InterPro" id="IPR037682">
    <property type="entry name" value="TonB_C"/>
</dbReference>
<dbReference type="Gene3D" id="3.30.1150.10">
    <property type="match status" value="1"/>
</dbReference>
<evidence type="ECO:0000313" key="2">
    <source>
        <dbReference type="EMBL" id="NVO83620.1"/>
    </source>
</evidence>
<name>A0ABX2PY55_9BACT</name>
<keyword evidence="3" id="KW-1185">Reference proteome</keyword>
<reference evidence="2 3" key="1">
    <citation type="submission" date="2020-05" db="EMBL/GenBank/DDBJ databases">
        <title>Hymenobacter terrestris sp. nov. and Hymenobacter lapidiphilus sp. nov., isolated from regoliths in Antarctica.</title>
        <authorList>
            <person name="Sedlacek I."/>
            <person name="Pantucek R."/>
            <person name="Zeman M."/>
            <person name="Holochova P."/>
            <person name="Kralova S."/>
            <person name="Stankova E."/>
            <person name="Sedo O."/>
            <person name="Micenkova L."/>
            <person name="Svec P."/>
            <person name="Gupta V."/>
            <person name="Sood U."/>
            <person name="Korpole U.S."/>
            <person name="Lal R."/>
        </authorList>
    </citation>
    <scope>NUCLEOTIDE SEQUENCE [LARGE SCALE GENOMIC DNA]</scope>
    <source>
        <strain evidence="2 3">P5252</strain>
    </source>
</reference>
<proteinExistence type="predicted"/>
<gene>
    <name evidence="2" type="ORF">HW556_01880</name>
</gene>
<comment type="caution">
    <text evidence="2">The sequence shown here is derived from an EMBL/GenBank/DDBJ whole genome shotgun (WGS) entry which is preliminary data.</text>
</comment>
<protein>
    <submittedName>
        <fullName evidence="2">Energy transducer TonB</fullName>
    </submittedName>
</protein>
<dbReference type="SUPFAM" id="SSF74653">
    <property type="entry name" value="TolA/TonB C-terminal domain"/>
    <property type="match status" value="1"/>
</dbReference>
<dbReference type="EMBL" id="JABKAV010000003">
    <property type="protein sequence ID" value="NVO83620.1"/>
    <property type="molecule type" value="Genomic_DNA"/>
</dbReference>
<dbReference type="Proteomes" id="UP000626554">
    <property type="component" value="Unassembled WGS sequence"/>
</dbReference>
<feature type="domain" description="TonB C-terminal" evidence="1">
    <location>
        <begin position="1"/>
        <end position="62"/>
    </location>
</feature>